<dbReference type="EMBL" id="CP034457">
    <property type="protein sequence ID" value="QBM87193.1"/>
    <property type="molecule type" value="Genomic_DNA"/>
</dbReference>
<protein>
    <submittedName>
        <fullName evidence="2">Anaphase-promoting complex APC subunit CDC26</fullName>
    </submittedName>
</protein>
<evidence type="ECO:0000313" key="2">
    <source>
        <dbReference type="EMBL" id="QBM87193.1"/>
    </source>
</evidence>
<evidence type="ECO:0000256" key="1">
    <source>
        <dbReference type="ARBA" id="ARBA00022786"/>
    </source>
</evidence>
<dbReference type="Proteomes" id="UP000292447">
    <property type="component" value="Chromosome II"/>
</dbReference>
<keyword evidence="3" id="KW-1185">Reference proteome</keyword>
<evidence type="ECO:0000313" key="3">
    <source>
        <dbReference type="Proteomes" id="UP000292447"/>
    </source>
</evidence>
<organism evidence="2 3">
    <name type="scientific">Metschnikowia aff. pulcherrima</name>
    <dbReference type="NCBI Taxonomy" id="2163413"/>
    <lineage>
        <taxon>Eukaryota</taxon>
        <taxon>Fungi</taxon>
        <taxon>Dikarya</taxon>
        <taxon>Ascomycota</taxon>
        <taxon>Saccharomycotina</taxon>
        <taxon>Pichiomycetes</taxon>
        <taxon>Metschnikowiaceae</taxon>
        <taxon>Metschnikowia</taxon>
    </lineage>
</organism>
<accession>A0A4V1ADX1</accession>
<dbReference type="GO" id="GO:0005680">
    <property type="term" value="C:anaphase-promoting complex"/>
    <property type="evidence" value="ECO:0007669"/>
    <property type="project" value="InterPro"/>
</dbReference>
<proteinExistence type="predicted"/>
<dbReference type="Pfam" id="PF10471">
    <property type="entry name" value="ANAPC_CDC26"/>
    <property type="match status" value="1"/>
</dbReference>
<keyword evidence="1" id="KW-0833">Ubl conjugation pathway</keyword>
<name>A0A4V1ADX1_9ASCO</name>
<dbReference type="GO" id="GO:0031145">
    <property type="term" value="P:anaphase-promoting complex-dependent catabolic process"/>
    <property type="evidence" value="ECO:0007669"/>
    <property type="project" value="InterPro"/>
</dbReference>
<dbReference type="InterPro" id="IPR018860">
    <property type="entry name" value="APC_suCDC26"/>
</dbReference>
<gene>
    <name evidence="2" type="primary">MPUL0B03920</name>
    <name evidence="2" type="ORF">METSCH_B03920</name>
</gene>
<sequence>MLRRPATTIKLTPEDILEYDDSIAMKQQSSFSHVDQTQEQDKLHPIIFKEPLLTRNERIGIPEK</sequence>
<reference evidence="3" key="1">
    <citation type="submission" date="2019-03" db="EMBL/GenBank/DDBJ databases">
        <title>Snf2 controls pulcherriminic acid biosynthesis and connects pigmentation and antifungal activity of the yeast Metschnikowia pulcherrima.</title>
        <authorList>
            <person name="Gore-Lloyd D."/>
            <person name="Sumann I."/>
            <person name="Brachmann A.O."/>
            <person name="Schneeberger K."/>
            <person name="Ortiz-Merino R.A."/>
            <person name="Moreno-Beltran M."/>
            <person name="Schlaefli M."/>
            <person name="Kirner P."/>
            <person name="Santos Kron A."/>
            <person name="Wolfe K.H."/>
            <person name="Piel J."/>
            <person name="Ahrens C.H."/>
            <person name="Henk D."/>
            <person name="Freimoser F.M."/>
        </authorList>
    </citation>
    <scope>NUCLEOTIDE SEQUENCE [LARGE SCALE GENOMIC DNA]</scope>
    <source>
        <strain evidence="3">APC 1.2</strain>
    </source>
</reference>
<dbReference type="AlphaFoldDB" id="A0A4V1ADX1"/>